<comment type="caution">
    <text evidence="1">The sequence shown here is derived from an EMBL/GenBank/DDBJ whole genome shotgun (WGS) entry which is preliminary data.</text>
</comment>
<dbReference type="AlphaFoldDB" id="A0A843X6C8"/>
<keyword evidence="2" id="KW-1185">Reference proteome</keyword>
<dbReference type="Proteomes" id="UP000652761">
    <property type="component" value="Unassembled WGS sequence"/>
</dbReference>
<name>A0A843X6C8_COLES</name>
<protein>
    <submittedName>
        <fullName evidence="1">Uncharacterized protein</fullName>
    </submittedName>
</protein>
<gene>
    <name evidence="1" type="ORF">Taro_045279</name>
</gene>
<evidence type="ECO:0000313" key="2">
    <source>
        <dbReference type="Proteomes" id="UP000652761"/>
    </source>
</evidence>
<evidence type="ECO:0000313" key="1">
    <source>
        <dbReference type="EMBL" id="MQM12360.1"/>
    </source>
</evidence>
<organism evidence="1 2">
    <name type="scientific">Colocasia esculenta</name>
    <name type="common">Wild taro</name>
    <name type="synonym">Arum esculentum</name>
    <dbReference type="NCBI Taxonomy" id="4460"/>
    <lineage>
        <taxon>Eukaryota</taxon>
        <taxon>Viridiplantae</taxon>
        <taxon>Streptophyta</taxon>
        <taxon>Embryophyta</taxon>
        <taxon>Tracheophyta</taxon>
        <taxon>Spermatophyta</taxon>
        <taxon>Magnoliopsida</taxon>
        <taxon>Liliopsida</taxon>
        <taxon>Araceae</taxon>
        <taxon>Aroideae</taxon>
        <taxon>Colocasieae</taxon>
        <taxon>Colocasia</taxon>
    </lineage>
</organism>
<sequence>MEILSASFVSSKSIRMLVTVIHAPIQKECVPCVGSKFLTQSFTNKAMYDVVRNLEFPQFPNHISYHQQTHSFTFLPALSFRPSRQ</sequence>
<feature type="non-terminal residue" evidence="1">
    <location>
        <position position="1"/>
    </location>
</feature>
<accession>A0A843X6C8</accession>
<dbReference type="EMBL" id="NMUH01005284">
    <property type="protein sequence ID" value="MQM12360.1"/>
    <property type="molecule type" value="Genomic_DNA"/>
</dbReference>
<dbReference type="OrthoDB" id="147332at2759"/>
<reference evidence="1" key="1">
    <citation type="submission" date="2017-07" db="EMBL/GenBank/DDBJ databases">
        <title>Taro Niue Genome Assembly and Annotation.</title>
        <authorList>
            <person name="Atibalentja N."/>
            <person name="Keating K."/>
            <person name="Fields C.J."/>
        </authorList>
    </citation>
    <scope>NUCLEOTIDE SEQUENCE</scope>
    <source>
        <strain evidence="1">Niue_2</strain>
        <tissue evidence="1">Leaf</tissue>
    </source>
</reference>
<proteinExistence type="predicted"/>